<evidence type="ECO:0000313" key="1">
    <source>
        <dbReference type="EMBL" id="CAI9708286.1"/>
    </source>
</evidence>
<dbReference type="EMBL" id="OX596116">
    <property type="protein sequence ID" value="CAI9708286.1"/>
    <property type="molecule type" value="Genomic_DNA"/>
</dbReference>
<accession>A0ACB0F887</accession>
<name>A0ACB0F887_RANTA</name>
<organism evidence="1 2">
    <name type="scientific">Rangifer tarandus platyrhynchus</name>
    <name type="common">Svalbard reindeer</name>
    <dbReference type="NCBI Taxonomy" id="3082113"/>
    <lineage>
        <taxon>Eukaryota</taxon>
        <taxon>Metazoa</taxon>
        <taxon>Chordata</taxon>
        <taxon>Craniata</taxon>
        <taxon>Vertebrata</taxon>
        <taxon>Euteleostomi</taxon>
        <taxon>Mammalia</taxon>
        <taxon>Eutheria</taxon>
        <taxon>Laurasiatheria</taxon>
        <taxon>Artiodactyla</taxon>
        <taxon>Ruminantia</taxon>
        <taxon>Pecora</taxon>
        <taxon>Cervidae</taxon>
        <taxon>Odocoileinae</taxon>
        <taxon>Rangifer</taxon>
    </lineage>
</organism>
<evidence type="ECO:0000313" key="2">
    <source>
        <dbReference type="Proteomes" id="UP001162501"/>
    </source>
</evidence>
<reference evidence="1" key="1">
    <citation type="submission" date="2023-05" db="EMBL/GenBank/DDBJ databases">
        <authorList>
            <consortium name="ELIXIR-Norway"/>
        </authorList>
    </citation>
    <scope>NUCLEOTIDE SEQUENCE</scope>
</reference>
<proteinExistence type="predicted"/>
<dbReference type="Proteomes" id="UP001162501">
    <property type="component" value="Chromosome 32"/>
</dbReference>
<protein>
    <submittedName>
        <fullName evidence="1">Uncharacterized protein</fullName>
    </submittedName>
</protein>
<gene>
    <name evidence="1" type="ORF">MRATA1EN3_LOCUS19499</name>
</gene>
<sequence length="150" mass="16311">MFLLWACGHPPHSSVAGWLSAPPKKGSPAPPQSQRRLLARSVEGGAGSDAPEETLLRGRSGGEAAELLRTPSLCFSSSRLRLSRSSDSQAEWEYPRRASGCERRPLPELTRCVRGRHPGHGAPAKRTESPERGGEPPRSRLQTGQRPRFG</sequence>